<evidence type="ECO:0000256" key="1">
    <source>
        <dbReference type="ARBA" id="ARBA00023015"/>
    </source>
</evidence>
<evidence type="ECO:0000313" key="6">
    <source>
        <dbReference type="EMBL" id="NJP33550.1"/>
    </source>
</evidence>
<organism evidence="6 7">
    <name type="scientific">Micromonospora thermarum</name>
    <dbReference type="NCBI Taxonomy" id="2720024"/>
    <lineage>
        <taxon>Bacteria</taxon>
        <taxon>Bacillati</taxon>
        <taxon>Actinomycetota</taxon>
        <taxon>Actinomycetes</taxon>
        <taxon>Micromonosporales</taxon>
        <taxon>Micromonosporaceae</taxon>
        <taxon>Micromonospora</taxon>
    </lineage>
</organism>
<dbReference type="PRINTS" id="PR00455">
    <property type="entry name" value="HTHTETR"/>
</dbReference>
<evidence type="ECO:0000256" key="4">
    <source>
        <dbReference type="PROSITE-ProRule" id="PRU00335"/>
    </source>
</evidence>
<evidence type="ECO:0000256" key="3">
    <source>
        <dbReference type="ARBA" id="ARBA00023163"/>
    </source>
</evidence>
<dbReference type="InterPro" id="IPR001647">
    <property type="entry name" value="HTH_TetR"/>
</dbReference>
<keyword evidence="2 4" id="KW-0238">DNA-binding</keyword>
<dbReference type="PANTHER" id="PTHR30055:SF234">
    <property type="entry name" value="HTH-TYPE TRANSCRIPTIONAL REGULATOR BETI"/>
    <property type="match status" value="1"/>
</dbReference>
<sequence length="212" mass="23814">MTAPTADDRSLPLRERKRLRTRRALTETALRLFTERGFDATTLDDLVDEAEVSRSTFFRNFPAKEAVAIEAEVELWTAYLHRLRDRKLSGPVLAELHRCLADAVTALDPGWDGRYLATRRLILTAPALLAYVDHYRTGVEDEAISCLATALRVDPDDLRLHVLARLTTTCWSVSGRDWVRRDGRGGRQALVTGLARAYRSVPESLALSATPR</sequence>
<dbReference type="Gene3D" id="1.10.10.60">
    <property type="entry name" value="Homeodomain-like"/>
    <property type="match status" value="1"/>
</dbReference>
<keyword evidence="3" id="KW-0804">Transcription</keyword>
<dbReference type="EMBL" id="JAATEO010000017">
    <property type="protein sequence ID" value="NJP33550.1"/>
    <property type="molecule type" value="Genomic_DNA"/>
</dbReference>
<evidence type="ECO:0000313" key="7">
    <source>
        <dbReference type="Proteomes" id="UP000783871"/>
    </source>
</evidence>
<dbReference type="SUPFAM" id="SSF46689">
    <property type="entry name" value="Homeodomain-like"/>
    <property type="match status" value="1"/>
</dbReference>
<dbReference type="Pfam" id="PF00440">
    <property type="entry name" value="TetR_N"/>
    <property type="match status" value="1"/>
</dbReference>
<evidence type="ECO:0000256" key="2">
    <source>
        <dbReference type="ARBA" id="ARBA00023125"/>
    </source>
</evidence>
<protein>
    <submittedName>
        <fullName evidence="6">TetR family transcriptional regulator</fullName>
    </submittedName>
</protein>
<reference evidence="6 7" key="1">
    <citation type="submission" date="2020-03" db="EMBL/GenBank/DDBJ databases">
        <title>WGS of actinomycetes isolated from Thailand.</title>
        <authorList>
            <person name="Thawai C."/>
        </authorList>
    </citation>
    <scope>NUCLEOTIDE SEQUENCE [LARGE SCALE GENOMIC DNA]</scope>
    <source>
        <strain evidence="6 7">HSS6-12</strain>
    </source>
</reference>
<dbReference type="RefSeq" id="WP_168001925.1">
    <property type="nucleotide sequence ID" value="NZ_JAATEO010000017.1"/>
</dbReference>
<feature type="domain" description="HTH tetR-type" evidence="5">
    <location>
        <begin position="19"/>
        <end position="79"/>
    </location>
</feature>
<proteinExistence type="predicted"/>
<dbReference type="InterPro" id="IPR009057">
    <property type="entry name" value="Homeodomain-like_sf"/>
</dbReference>
<accession>A0ABX0Z6R7</accession>
<keyword evidence="1" id="KW-0805">Transcription regulation</keyword>
<dbReference type="InterPro" id="IPR050109">
    <property type="entry name" value="HTH-type_TetR-like_transc_reg"/>
</dbReference>
<dbReference type="Gene3D" id="1.10.357.10">
    <property type="entry name" value="Tetracycline Repressor, domain 2"/>
    <property type="match status" value="1"/>
</dbReference>
<dbReference type="Proteomes" id="UP000783871">
    <property type="component" value="Unassembled WGS sequence"/>
</dbReference>
<dbReference type="PROSITE" id="PS50977">
    <property type="entry name" value="HTH_TETR_2"/>
    <property type="match status" value="1"/>
</dbReference>
<name>A0ABX0Z6R7_9ACTN</name>
<gene>
    <name evidence="6" type="ORF">HCJ94_16565</name>
</gene>
<keyword evidence="7" id="KW-1185">Reference proteome</keyword>
<evidence type="ECO:0000259" key="5">
    <source>
        <dbReference type="PROSITE" id="PS50977"/>
    </source>
</evidence>
<feature type="DNA-binding region" description="H-T-H motif" evidence="4">
    <location>
        <begin position="42"/>
        <end position="61"/>
    </location>
</feature>
<dbReference type="PANTHER" id="PTHR30055">
    <property type="entry name" value="HTH-TYPE TRANSCRIPTIONAL REGULATOR RUTR"/>
    <property type="match status" value="1"/>
</dbReference>
<comment type="caution">
    <text evidence="6">The sequence shown here is derived from an EMBL/GenBank/DDBJ whole genome shotgun (WGS) entry which is preliminary data.</text>
</comment>